<dbReference type="PANTHER" id="PTHR43434">
    <property type="entry name" value="PHOSPHOGLYCOLATE PHOSPHATASE"/>
    <property type="match status" value="1"/>
</dbReference>
<dbReference type="GO" id="GO:0008967">
    <property type="term" value="F:phosphoglycolate phosphatase activity"/>
    <property type="evidence" value="ECO:0007669"/>
    <property type="project" value="UniProtKB-EC"/>
</dbReference>
<evidence type="ECO:0000256" key="6">
    <source>
        <dbReference type="ARBA" id="ARBA00022723"/>
    </source>
</evidence>
<dbReference type="NCBIfam" id="TIGR01509">
    <property type="entry name" value="HAD-SF-IA-v3"/>
    <property type="match status" value="1"/>
</dbReference>
<dbReference type="InterPro" id="IPR023198">
    <property type="entry name" value="PGP-like_dom2"/>
</dbReference>
<evidence type="ECO:0000313" key="10">
    <source>
        <dbReference type="EMBL" id="TCS70571.1"/>
    </source>
</evidence>
<protein>
    <recommendedName>
        <fullName evidence="5">phosphoglycolate phosphatase</fullName>
        <ecNumber evidence="5">3.1.3.18</ecNumber>
    </recommendedName>
</protein>
<sequence length="225" mass="24347">MAGKAYRVVLFDLDGTLVDTAPDLGYALNQLRQRRGLPPLAEAVIRPQASHGARGLLQLGFDIGPEDSDFAALRQEFLALYEANIVRASRLFPGMAEVLADMEAAGLRWGVVTNKPERYTVPLLRGLDLLARAACVVSGDTCAQPKPHPAPMLHACHLAGAEAPQCLYIGDAERDVEAASAAGMPTLIARYGYLGENDRPEEWGAAGFIDRPADLLRWLEIRESA</sequence>
<keyword evidence="7" id="KW-0378">Hydrolase</keyword>
<comment type="similarity">
    <text evidence="4">Belongs to the HAD-like hydrolase superfamily. CbbY/CbbZ/Gph/YieH family.</text>
</comment>
<evidence type="ECO:0000256" key="7">
    <source>
        <dbReference type="ARBA" id="ARBA00022801"/>
    </source>
</evidence>
<dbReference type="NCBIfam" id="TIGR01549">
    <property type="entry name" value="HAD-SF-IA-v1"/>
    <property type="match status" value="1"/>
</dbReference>
<dbReference type="NCBIfam" id="TIGR01449">
    <property type="entry name" value="PGP_bact"/>
    <property type="match status" value="1"/>
</dbReference>
<reference evidence="10 11" key="1">
    <citation type="submission" date="2019-03" db="EMBL/GenBank/DDBJ databases">
        <title>Genomic Encyclopedia of Type Strains, Phase IV (KMG-IV): sequencing the most valuable type-strain genomes for metagenomic binning, comparative biology and taxonomic classification.</title>
        <authorList>
            <person name="Goeker M."/>
        </authorList>
    </citation>
    <scope>NUCLEOTIDE SEQUENCE [LARGE SCALE GENOMIC DNA]</scope>
    <source>
        <strain evidence="10 11">DSM 103923</strain>
    </source>
</reference>
<dbReference type="EC" id="3.1.3.18" evidence="5"/>
<dbReference type="InterPro" id="IPR036412">
    <property type="entry name" value="HAD-like_sf"/>
</dbReference>
<gene>
    <name evidence="10" type="ORF">EDC61_11538</name>
</gene>
<dbReference type="SFLD" id="SFLDG01135">
    <property type="entry name" value="C1.5.6:_HAD__Beta-PGM__Phospha"/>
    <property type="match status" value="1"/>
</dbReference>
<keyword evidence="6" id="KW-0479">Metal-binding</keyword>
<evidence type="ECO:0000256" key="9">
    <source>
        <dbReference type="ARBA" id="ARBA00023277"/>
    </source>
</evidence>
<keyword evidence="9" id="KW-0119">Carbohydrate metabolism</keyword>
<dbReference type="Gene3D" id="1.10.150.240">
    <property type="entry name" value="Putative phosphatase, domain 2"/>
    <property type="match status" value="1"/>
</dbReference>
<evidence type="ECO:0000256" key="2">
    <source>
        <dbReference type="ARBA" id="ARBA00001946"/>
    </source>
</evidence>
<dbReference type="InterPro" id="IPR050155">
    <property type="entry name" value="HAD-like_hydrolase_sf"/>
</dbReference>
<name>A0A4R3JWD5_9PROT</name>
<dbReference type="InterPro" id="IPR023214">
    <property type="entry name" value="HAD_sf"/>
</dbReference>
<dbReference type="InterPro" id="IPR006439">
    <property type="entry name" value="HAD-SF_hydro_IA"/>
</dbReference>
<comment type="cofactor">
    <cofactor evidence="2">
        <name>Mg(2+)</name>
        <dbReference type="ChEBI" id="CHEBI:18420"/>
    </cofactor>
</comment>
<dbReference type="GO" id="GO:0006281">
    <property type="term" value="P:DNA repair"/>
    <property type="evidence" value="ECO:0007669"/>
    <property type="project" value="TreeGrafter"/>
</dbReference>
<dbReference type="SFLD" id="SFLDG01129">
    <property type="entry name" value="C1.5:_HAD__Beta-PGM__Phosphata"/>
    <property type="match status" value="1"/>
</dbReference>
<dbReference type="InterPro" id="IPR037512">
    <property type="entry name" value="PGPase_prok"/>
</dbReference>
<dbReference type="Proteomes" id="UP000295135">
    <property type="component" value="Unassembled WGS sequence"/>
</dbReference>
<keyword evidence="8" id="KW-0460">Magnesium</keyword>
<dbReference type="GO" id="GO:0005975">
    <property type="term" value="P:carbohydrate metabolic process"/>
    <property type="evidence" value="ECO:0007669"/>
    <property type="project" value="InterPro"/>
</dbReference>
<dbReference type="GO" id="GO:0005829">
    <property type="term" value="C:cytosol"/>
    <property type="evidence" value="ECO:0007669"/>
    <property type="project" value="TreeGrafter"/>
</dbReference>
<accession>A0A4R3JWD5</accession>
<comment type="caution">
    <text evidence="10">The sequence shown here is derived from an EMBL/GenBank/DDBJ whole genome shotgun (WGS) entry which is preliminary data.</text>
</comment>
<dbReference type="SFLD" id="SFLDS00003">
    <property type="entry name" value="Haloacid_Dehalogenase"/>
    <property type="match status" value="1"/>
</dbReference>
<comment type="catalytic activity">
    <reaction evidence="1">
        <text>2-phosphoglycolate + H2O = glycolate + phosphate</text>
        <dbReference type="Rhea" id="RHEA:14369"/>
        <dbReference type="ChEBI" id="CHEBI:15377"/>
        <dbReference type="ChEBI" id="CHEBI:29805"/>
        <dbReference type="ChEBI" id="CHEBI:43474"/>
        <dbReference type="ChEBI" id="CHEBI:58033"/>
        <dbReference type="EC" id="3.1.3.18"/>
    </reaction>
</comment>
<dbReference type="InterPro" id="IPR041492">
    <property type="entry name" value="HAD_2"/>
</dbReference>
<dbReference type="SUPFAM" id="SSF56784">
    <property type="entry name" value="HAD-like"/>
    <property type="match status" value="1"/>
</dbReference>
<evidence type="ECO:0000256" key="8">
    <source>
        <dbReference type="ARBA" id="ARBA00022842"/>
    </source>
</evidence>
<dbReference type="Gene3D" id="3.40.50.1000">
    <property type="entry name" value="HAD superfamily/HAD-like"/>
    <property type="match status" value="1"/>
</dbReference>
<dbReference type="OrthoDB" id="9776368at2"/>
<dbReference type="EMBL" id="SLZY01000015">
    <property type="protein sequence ID" value="TCS70571.1"/>
    <property type="molecule type" value="Genomic_DNA"/>
</dbReference>
<evidence type="ECO:0000313" key="11">
    <source>
        <dbReference type="Proteomes" id="UP000295135"/>
    </source>
</evidence>
<comment type="pathway">
    <text evidence="3">Organic acid metabolism; glycolate biosynthesis; glycolate from 2-phosphoglycolate: step 1/1.</text>
</comment>
<organism evidence="10 11">
    <name type="scientific">Sulfuritortus calidifontis</name>
    <dbReference type="NCBI Taxonomy" id="1914471"/>
    <lineage>
        <taxon>Bacteria</taxon>
        <taxon>Pseudomonadati</taxon>
        <taxon>Pseudomonadota</taxon>
        <taxon>Betaproteobacteria</taxon>
        <taxon>Nitrosomonadales</taxon>
        <taxon>Thiobacillaceae</taxon>
        <taxon>Sulfuritortus</taxon>
    </lineage>
</organism>
<evidence type="ECO:0000256" key="3">
    <source>
        <dbReference type="ARBA" id="ARBA00004818"/>
    </source>
</evidence>
<dbReference type="RefSeq" id="WP_126461509.1">
    <property type="nucleotide sequence ID" value="NZ_AP018721.1"/>
</dbReference>
<dbReference type="AlphaFoldDB" id="A0A4R3JWD5"/>
<dbReference type="GO" id="GO:0046872">
    <property type="term" value="F:metal ion binding"/>
    <property type="evidence" value="ECO:0007669"/>
    <property type="project" value="UniProtKB-KW"/>
</dbReference>
<evidence type="ECO:0000256" key="1">
    <source>
        <dbReference type="ARBA" id="ARBA00000830"/>
    </source>
</evidence>
<proteinExistence type="inferred from homology"/>
<evidence type="ECO:0000256" key="4">
    <source>
        <dbReference type="ARBA" id="ARBA00006171"/>
    </source>
</evidence>
<dbReference type="Pfam" id="PF13419">
    <property type="entry name" value="HAD_2"/>
    <property type="match status" value="1"/>
</dbReference>
<keyword evidence="11" id="KW-1185">Reference proteome</keyword>
<evidence type="ECO:0000256" key="5">
    <source>
        <dbReference type="ARBA" id="ARBA00013078"/>
    </source>
</evidence>
<dbReference type="PANTHER" id="PTHR43434:SF23">
    <property type="entry name" value="PHOSPHOGLYCOLATE PHOSPHATASE"/>
    <property type="match status" value="1"/>
</dbReference>